<comment type="caution">
    <text evidence="1">The sequence shown here is derived from an EMBL/GenBank/DDBJ whole genome shotgun (WGS) entry which is preliminary data.</text>
</comment>
<evidence type="ECO:0000313" key="1">
    <source>
        <dbReference type="EMBL" id="MFD2617974.1"/>
    </source>
</evidence>
<evidence type="ECO:0000313" key="2">
    <source>
        <dbReference type="Proteomes" id="UP001597458"/>
    </source>
</evidence>
<reference evidence="2" key="1">
    <citation type="journal article" date="2019" name="Int. J. Syst. Evol. Microbiol.">
        <title>The Global Catalogue of Microorganisms (GCM) 10K type strain sequencing project: providing services to taxonomists for standard genome sequencing and annotation.</title>
        <authorList>
            <consortium name="The Broad Institute Genomics Platform"/>
            <consortium name="The Broad Institute Genome Sequencing Center for Infectious Disease"/>
            <person name="Wu L."/>
            <person name="Ma J."/>
        </authorList>
    </citation>
    <scope>NUCLEOTIDE SEQUENCE [LARGE SCALE GENOMIC DNA]</scope>
    <source>
        <strain evidence="2">TISTR 2241</strain>
    </source>
</reference>
<gene>
    <name evidence="1" type="ORF">ACFSTF_11715</name>
</gene>
<organism evidence="1 2">
    <name type="scientific">Terrilactibacillus laevilacticus</name>
    <dbReference type="NCBI Taxonomy" id="1380157"/>
    <lineage>
        <taxon>Bacteria</taxon>
        <taxon>Bacillati</taxon>
        <taxon>Bacillota</taxon>
        <taxon>Bacilli</taxon>
        <taxon>Bacillales</taxon>
        <taxon>Bacillaceae</taxon>
        <taxon>Terrilactibacillus</taxon>
    </lineage>
</organism>
<keyword evidence="2" id="KW-1185">Reference proteome</keyword>
<proteinExistence type="predicted"/>
<dbReference type="EMBL" id="JBHUMR010000014">
    <property type="protein sequence ID" value="MFD2617974.1"/>
    <property type="molecule type" value="Genomic_DNA"/>
</dbReference>
<dbReference type="Proteomes" id="UP001597458">
    <property type="component" value="Unassembled WGS sequence"/>
</dbReference>
<name>A0ABW5PSW2_9BACI</name>
<dbReference type="RefSeq" id="WP_141190446.1">
    <property type="nucleotide sequence ID" value="NZ_JBHUMR010000014.1"/>
</dbReference>
<protein>
    <submittedName>
        <fullName evidence="1">Uncharacterized protein</fullName>
    </submittedName>
</protein>
<sequence>MIDPTMFDNLKVVLEGIIYDFEMDDRLTILDRTDSIDLAKLKKSYIVDFKRLRGKTSVTLAMTADLQTLASEILEEDMTDLACHFQLTFHTPIKNPKTDCEALLFIINKHWRQFHPTITQRISYIYPGHLHYSNAIQLKFDDGLTEENIDDLHSIMTSVVETLNSIDLIFK</sequence>
<accession>A0ABW5PSW2</accession>